<proteinExistence type="predicted"/>
<evidence type="ECO:0000313" key="2">
    <source>
        <dbReference type="EMBL" id="KAK8519579.1"/>
    </source>
</evidence>
<feature type="compositionally biased region" description="Basic and acidic residues" evidence="1">
    <location>
        <begin position="1"/>
        <end position="18"/>
    </location>
</feature>
<accession>A0ABR2CJ08</accession>
<dbReference type="EMBL" id="JBBPBM010000051">
    <property type="protein sequence ID" value="KAK8519579.1"/>
    <property type="molecule type" value="Genomic_DNA"/>
</dbReference>
<protein>
    <submittedName>
        <fullName evidence="2">Uncharacterized protein</fullName>
    </submittedName>
</protein>
<evidence type="ECO:0000313" key="3">
    <source>
        <dbReference type="Proteomes" id="UP001472677"/>
    </source>
</evidence>
<sequence>MASRADVLRRQKKDRLPRLPDPPPIVGGRVGTRRAEEARVVSPFRTVKGVVNNEKLSVLSTCAIGWVKKAVSIKVLAHKMVDAGLDGFELMWVAGSMVLLAFLVVDARGGFLSSPAVWSDWFERLEEWSTLVMYELRRAGISIGELLGRIDEVVEILVQDKVYRIVVQEVELVPVLAVEKWDVVTGSEIGAPSQQGASVVVDVK</sequence>
<reference evidence="2 3" key="1">
    <citation type="journal article" date="2024" name="G3 (Bethesda)">
        <title>Genome assembly of Hibiscus sabdariffa L. provides insights into metabolisms of medicinal natural products.</title>
        <authorList>
            <person name="Kim T."/>
        </authorList>
    </citation>
    <scope>NUCLEOTIDE SEQUENCE [LARGE SCALE GENOMIC DNA]</scope>
    <source>
        <strain evidence="2">TK-2024</strain>
        <tissue evidence="2">Old leaves</tissue>
    </source>
</reference>
<dbReference type="Proteomes" id="UP001472677">
    <property type="component" value="Unassembled WGS sequence"/>
</dbReference>
<gene>
    <name evidence="2" type="ORF">V6N12_025612</name>
</gene>
<keyword evidence="3" id="KW-1185">Reference proteome</keyword>
<evidence type="ECO:0000256" key="1">
    <source>
        <dbReference type="SAM" id="MobiDB-lite"/>
    </source>
</evidence>
<comment type="caution">
    <text evidence="2">The sequence shown here is derived from an EMBL/GenBank/DDBJ whole genome shotgun (WGS) entry which is preliminary data.</text>
</comment>
<name>A0ABR2CJ08_9ROSI</name>
<organism evidence="2 3">
    <name type="scientific">Hibiscus sabdariffa</name>
    <name type="common">roselle</name>
    <dbReference type="NCBI Taxonomy" id="183260"/>
    <lineage>
        <taxon>Eukaryota</taxon>
        <taxon>Viridiplantae</taxon>
        <taxon>Streptophyta</taxon>
        <taxon>Embryophyta</taxon>
        <taxon>Tracheophyta</taxon>
        <taxon>Spermatophyta</taxon>
        <taxon>Magnoliopsida</taxon>
        <taxon>eudicotyledons</taxon>
        <taxon>Gunneridae</taxon>
        <taxon>Pentapetalae</taxon>
        <taxon>rosids</taxon>
        <taxon>malvids</taxon>
        <taxon>Malvales</taxon>
        <taxon>Malvaceae</taxon>
        <taxon>Malvoideae</taxon>
        <taxon>Hibiscus</taxon>
    </lineage>
</organism>
<feature type="region of interest" description="Disordered" evidence="1">
    <location>
        <begin position="1"/>
        <end position="29"/>
    </location>
</feature>